<gene>
    <name evidence="2" type="ORF">Tco_0730260</name>
</gene>
<dbReference type="Proteomes" id="UP001151760">
    <property type="component" value="Unassembled WGS sequence"/>
</dbReference>
<feature type="region of interest" description="Disordered" evidence="1">
    <location>
        <begin position="1"/>
        <end position="27"/>
    </location>
</feature>
<reference evidence="2" key="1">
    <citation type="journal article" date="2022" name="Int. J. Mol. Sci.">
        <title>Draft Genome of Tanacetum Coccineum: Genomic Comparison of Closely Related Tanacetum-Family Plants.</title>
        <authorList>
            <person name="Yamashiro T."/>
            <person name="Shiraishi A."/>
            <person name="Nakayama K."/>
            <person name="Satake H."/>
        </authorList>
    </citation>
    <scope>NUCLEOTIDE SEQUENCE</scope>
</reference>
<organism evidence="2 3">
    <name type="scientific">Tanacetum coccineum</name>
    <dbReference type="NCBI Taxonomy" id="301880"/>
    <lineage>
        <taxon>Eukaryota</taxon>
        <taxon>Viridiplantae</taxon>
        <taxon>Streptophyta</taxon>
        <taxon>Embryophyta</taxon>
        <taxon>Tracheophyta</taxon>
        <taxon>Spermatophyta</taxon>
        <taxon>Magnoliopsida</taxon>
        <taxon>eudicotyledons</taxon>
        <taxon>Gunneridae</taxon>
        <taxon>Pentapetalae</taxon>
        <taxon>asterids</taxon>
        <taxon>campanulids</taxon>
        <taxon>Asterales</taxon>
        <taxon>Asteraceae</taxon>
        <taxon>Asteroideae</taxon>
        <taxon>Anthemideae</taxon>
        <taxon>Anthemidinae</taxon>
        <taxon>Tanacetum</taxon>
    </lineage>
</organism>
<evidence type="ECO:0000313" key="3">
    <source>
        <dbReference type="Proteomes" id="UP001151760"/>
    </source>
</evidence>
<evidence type="ECO:0000256" key="1">
    <source>
        <dbReference type="SAM" id="MobiDB-lite"/>
    </source>
</evidence>
<evidence type="ECO:0000313" key="2">
    <source>
        <dbReference type="EMBL" id="GJS80379.1"/>
    </source>
</evidence>
<sequence>MEPRPARVRETTPVLRTGSPRAQRQMGRVVEFEDALNRDVSKVDRESEGRRPLERRVEDNGNLEVNLLPLLAVHLVRNENGQPLQSTLTSVYGGHQSSTNPGGNLPPNCTHLSHNAPYFIPNCLQLSNGHVPTYVNLNFQPNAGMTYRQPPSYPSHAQGDNPSFRRASAYHPYEGYALQSPMSNYGPTHYGPIFHLDMVERSKSIQCCQLQRFKGEVPVTFIQQKKFTKTHLAVHNIKQRDRKSTRAFVTRYTDDTLQILGLHKEQRISSFVHGVKTRSLVEFLSIDLPTTYKGLMEKT</sequence>
<comment type="caution">
    <text evidence="2">The sequence shown here is derived from an EMBL/GenBank/DDBJ whole genome shotgun (WGS) entry which is preliminary data.</text>
</comment>
<reference evidence="2" key="2">
    <citation type="submission" date="2022-01" db="EMBL/GenBank/DDBJ databases">
        <authorList>
            <person name="Yamashiro T."/>
            <person name="Shiraishi A."/>
            <person name="Satake H."/>
            <person name="Nakayama K."/>
        </authorList>
    </citation>
    <scope>NUCLEOTIDE SEQUENCE</scope>
</reference>
<dbReference type="EMBL" id="BQNB010010666">
    <property type="protein sequence ID" value="GJS80379.1"/>
    <property type="molecule type" value="Genomic_DNA"/>
</dbReference>
<protein>
    <submittedName>
        <fullName evidence="2">Uncharacterized protein</fullName>
    </submittedName>
</protein>
<keyword evidence="3" id="KW-1185">Reference proteome</keyword>
<proteinExistence type="predicted"/>
<accession>A0ABQ4YRB7</accession>
<name>A0ABQ4YRB7_9ASTR</name>
<feature type="compositionally biased region" description="Basic and acidic residues" evidence="1">
    <location>
        <begin position="1"/>
        <end position="10"/>
    </location>
</feature>